<proteinExistence type="predicted"/>
<dbReference type="Proteomes" id="UP000019149">
    <property type="component" value="Unassembled WGS sequence"/>
</dbReference>
<protein>
    <submittedName>
        <fullName evidence="1">Uncharacterized protein</fullName>
    </submittedName>
</protein>
<dbReference type="EMBL" id="APAU02000022">
    <property type="protein sequence ID" value="EUB61256.1"/>
    <property type="molecule type" value="Genomic_DNA"/>
</dbReference>
<keyword evidence="2" id="KW-1185">Reference proteome</keyword>
<dbReference type="CTD" id="36339646"/>
<dbReference type="KEGG" id="egl:EGR_03931"/>
<name>W6UJD7_ECHGR</name>
<evidence type="ECO:0000313" key="2">
    <source>
        <dbReference type="Proteomes" id="UP000019149"/>
    </source>
</evidence>
<sequence length="135" mass="15592">MISLMPSIHLAPRDFSKDEEKRNAWVVVTDSPLTDYALLQSRSGCNERVQVRLHQNSSIYGLFIVIIHSSSEDCKKLKVMGGKIDTWMDRQMALIIEEVYNVALKQFRGGSNVVSREMDRWLDGWTKERDNLPIH</sequence>
<accession>W6UJD7</accession>
<comment type="caution">
    <text evidence="1">The sequence shown here is derived from an EMBL/GenBank/DDBJ whole genome shotgun (WGS) entry which is preliminary data.</text>
</comment>
<gene>
    <name evidence="1" type="ORF">EGR_03931</name>
</gene>
<reference evidence="1 2" key="1">
    <citation type="journal article" date="2013" name="Nat. Genet.">
        <title>The genome of the hydatid tapeworm Echinococcus granulosus.</title>
        <authorList>
            <person name="Zheng H."/>
            <person name="Zhang W."/>
            <person name="Zhang L."/>
            <person name="Zhang Z."/>
            <person name="Li J."/>
            <person name="Lu G."/>
            <person name="Zhu Y."/>
            <person name="Wang Y."/>
            <person name="Huang Y."/>
            <person name="Liu J."/>
            <person name="Kang H."/>
            <person name="Chen J."/>
            <person name="Wang L."/>
            <person name="Chen A."/>
            <person name="Yu S."/>
            <person name="Gao Z."/>
            <person name="Jin L."/>
            <person name="Gu W."/>
            <person name="Wang Z."/>
            <person name="Zhao L."/>
            <person name="Shi B."/>
            <person name="Wen H."/>
            <person name="Lin R."/>
            <person name="Jones M.K."/>
            <person name="Brejova B."/>
            <person name="Vinar T."/>
            <person name="Zhao G."/>
            <person name="McManus D.P."/>
            <person name="Chen Z."/>
            <person name="Zhou Y."/>
            <person name="Wang S."/>
        </authorList>
    </citation>
    <scope>NUCLEOTIDE SEQUENCE [LARGE SCALE GENOMIC DNA]</scope>
</reference>
<dbReference type="RefSeq" id="XP_024352452.1">
    <property type="nucleotide sequence ID" value="XM_024493180.1"/>
</dbReference>
<evidence type="ECO:0000313" key="1">
    <source>
        <dbReference type="EMBL" id="EUB61256.1"/>
    </source>
</evidence>
<organism evidence="1 2">
    <name type="scientific">Echinococcus granulosus</name>
    <name type="common">Hydatid tapeworm</name>
    <dbReference type="NCBI Taxonomy" id="6210"/>
    <lineage>
        <taxon>Eukaryota</taxon>
        <taxon>Metazoa</taxon>
        <taxon>Spiralia</taxon>
        <taxon>Lophotrochozoa</taxon>
        <taxon>Platyhelminthes</taxon>
        <taxon>Cestoda</taxon>
        <taxon>Eucestoda</taxon>
        <taxon>Cyclophyllidea</taxon>
        <taxon>Taeniidae</taxon>
        <taxon>Echinococcus</taxon>
        <taxon>Echinococcus granulosus group</taxon>
    </lineage>
</organism>
<dbReference type="AlphaFoldDB" id="W6UJD7"/>
<dbReference type="GeneID" id="36339646"/>